<evidence type="ECO:0000256" key="2">
    <source>
        <dbReference type="SAM" id="Phobius"/>
    </source>
</evidence>
<dbReference type="EMBL" id="BQKY01000010">
    <property type="protein sequence ID" value="GJN91951.1"/>
    <property type="molecule type" value="Genomic_DNA"/>
</dbReference>
<feature type="region of interest" description="Disordered" evidence="1">
    <location>
        <begin position="366"/>
        <end position="399"/>
    </location>
</feature>
<gene>
    <name evidence="3" type="ORF">Rhopal_004979-T1</name>
</gene>
<dbReference type="AlphaFoldDB" id="A0AAV5GH45"/>
<feature type="transmembrane region" description="Helical" evidence="2">
    <location>
        <begin position="78"/>
        <end position="103"/>
    </location>
</feature>
<feature type="compositionally biased region" description="Low complexity" evidence="1">
    <location>
        <begin position="375"/>
        <end position="390"/>
    </location>
</feature>
<organism evidence="3 4">
    <name type="scientific">Rhodotorula paludigena</name>
    <dbReference type="NCBI Taxonomy" id="86838"/>
    <lineage>
        <taxon>Eukaryota</taxon>
        <taxon>Fungi</taxon>
        <taxon>Dikarya</taxon>
        <taxon>Basidiomycota</taxon>
        <taxon>Pucciniomycotina</taxon>
        <taxon>Microbotryomycetes</taxon>
        <taxon>Sporidiobolales</taxon>
        <taxon>Sporidiobolaceae</taxon>
        <taxon>Rhodotorula</taxon>
    </lineage>
</organism>
<keyword evidence="4" id="KW-1185">Reference proteome</keyword>
<feature type="transmembrane region" description="Helical" evidence="2">
    <location>
        <begin position="38"/>
        <end position="58"/>
    </location>
</feature>
<keyword evidence="2" id="KW-0812">Transmembrane</keyword>
<reference evidence="3 4" key="1">
    <citation type="submission" date="2021-12" db="EMBL/GenBank/DDBJ databases">
        <title>High titer production of polyol ester of fatty acids by Rhodotorula paludigena BS15 towards product separation-free biomass refinery.</title>
        <authorList>
            <person name="Mano J."/>
            <person name="Ono H."/>
            <person name="Tanaka T."/>
            <person name="Naito K."/>
            <person name="Sushida H."/>
            <person name="Ike M."/>
            <person name="Tokuyasu K."/>
            <person name="Kitaoka M."/>
        </authorList>
    </citation>
    <scope>NUCLEOTIDE SEQUENCE [LARGE SCALE GENOMIC DNA]</scope>
    <source>
        <strain evidence="3 4">BS15</strain>
    </source>
</reference>
<keyword evidence="2" id="KW-0472">Membrane</keyword>
<sequence>MAASLVPPTLDEGSVGDLIATLQQTLYPRPSQGLTVRLGILWALTGAMVLLALNYLLLHVLRSKERPWWRSLWIASPLVIQFSVVAITPAVVIAVNLGGLALARKLHAQIDESVALLMRADTIVTDACGHNEHVSKPVAVQIPPVPLANAVLEVERKAEEPTQPRMASLIPSKVIYKRDRLKSASAPSESAGPGDRQKLPLTFSEVKRLATQSDASGRPITARLQARKILALQKAARDLQIVSLIITFISTAILGFAIWLACIEGTAMPPQWIYSVAVLTGLLYLHYNALVAERHRFLTDSDHSAAAPANALPAKKCASFAGNLFDAETAERVIRDAEEQHSGASEAAVAQQTSAPTFALHRQDIDMSSRRRGSAHSAAGSLRAGRGWRSMGYGRRPKSSTGAAIMVTVEQEQVCDGETCARWYAQQEDEDKLAPDQRV</sequence>
<protein>
    <submittedName>
        <fullName evidence="3">Uncharacterized protein</fullName>
    </submittedName>
</protein>
<comment type="caution">
    <text evidence="3">The sequence shown here is derived from an EMBL/GenBank/DDBJ whole genome shotgun (WGS) entry which is preliminary data.</text>
</comment>
<accession>A0AAV5GH45</accession>
<proteinExistence type="predicted"/>
<feature type="transmembrane region" description="Helical" evidence="2">
    <location>
        <begin position="272"/>
        <end position="291"/>
    </location>
</feature>
<feature type="transmembrane region" description="Helical" evidence="2">
    <location>
        <begin position="241"/>
        <end position="260"/>
    </location>
</feature>
<name>A0AAV5GH45_9BASI</name>
<evidence type="ECO:0000313" key="3">
    <source>
        <dbReference type="EMBL" id="GJN91951.1"/>
    </source>
</evidence>
<keyword evidence="2" id="KW-1133">Transmembrane helix</keyword>
<evidence type="ECO:0000256" key="1">
    <source>
        <dbReference type="SAM" id="MobiDB-lite"/>
    </source>
</evidence>
<evidence type="ECO:0000313" key="4">
    <source>
        <dbReference type="Proteomes" id="UP001342314"/>
    </source>
</evidence>
<dbReference type="Proteomes" id="UP001342314">
    <property type="component" value="Unassembled WGS sequence"/>
</dbReference>